<evidence type="ECO:0000256" key="2">
    <source>
        <dbReference type="ARBA" id="ARBA00022448"/>
    </source>
</evidence>
<dbReference type="EMBL" id="LXER01000017">
    <property type="protein sequence ID" value="OAT32092.1"/>
    <property type="molecule type" value="Genomic_DNA"/>
</dbReference>
<sequence>MADPVLDKVLSAHSIKLAWVDGNKPLSWELNGKPTGMAIDLCLDVVDSIKKRYNTKIDVQWVQISSAARFEYIIHHQADVLCAIAGITSQRSKTVNFSTPWFYTQTNLLAKKSENINNKEMLTGRTVGAISGGTSALLLAKVNQELNYSVSVKLVRSFDEGFKLLKEGHISAFVTDDIIIRSKLAEIPDRDDYEMGTEALGDELSYGLAVAKDADDMLNIINAEIKSIFISNKFDVLYNKWFMSPITSSGENIRQPMSERLIEQKNSFLNVGNKAPDASQTSITPQ</sequence>
<dbReference type="GO" id="GO:0005576">
    <property type="term" value="C:extracellular region"/>
    <property type="evidence" value="ECO:0007669"/>
    <property type="project" value="TreeGrafter"/>
</dbReference>
<dbReference type="PATRIC" id="fig|1354251.4.peg.2050"/>
<keyword evidence="3" id="KW-0732">Signal</keyword>
<keyword evidence="6" id="KW-1185">Reference proteome</keyword>
<gene>
    <name evidence="5" type="ORF">M975_1984</name>
</gene>
<reference evidence="5 6" key="1">
    <citation type="submission" date="2016-04" db="EMBL/GenBank/DDBJ databases">
        <title>ATOL: Assembling a taxonomically balanced genome-scale reconstruction of the evolutionary history of the Enterobacteriaceae.</title>
        <authorList>
            <person name="Plunkett G.III."/>
            <person name="Neeno-Eckwall E.C."/>
            <person name="Glasner J.D."/>
            <person name="Perna N.T."/>
        </authorList>
    </citation>
    <scope>NUCLEOTIDE SEQUENCE [LARGE SCALE GENOMIC DNA]</scope>
    <source>
        <strain evidence="5 6">ATCC 51605</strain>
    </source>
</reference>
<dbReference type="PANTHER" id="PTHR30085">
    <property type="entry name" value="AMINO ACID ABC TRANSPORTER PERMEASE"/>
    <property type="match status" value="1"/>
</dbReference>
<evidence type="ECO:0000256" key="3">
    <source>
        <dbReference type="ARBA" id="ARBA00022729"/>
    </source>
</evidence>
<dbReference type="GO" id="GO:0006865">
    <property type="term" value="P:amino acid transport"/>
    <property type="evidence" value="ECO:0007669"/>
    <property type="project" value="TreeGrafter"/>
</dbReference>
<organism evidence="5 6">
    <name type="scientific">Buttiauxella brennerae ATCC 51605</name>
    <dbReference type="NCBI Taxonomy" id="1354251"/>
    <lineage>
        <taxon>Bacteria</taxon>
        <taxon>Pseudomonadati</taxon>
        <taxon>Pseudomonadota</taxon>
        <taxon>Gammaproteobacteria</taxon>
        <taxon>Enterobacterales</taxon>
        <taxon>Enterobacteriaceae</taxon>
        <taxon>Buttiauxella</taxon>
    </lineage>
</organism>
<proteinExistence type="inferred from homology"/>
<dbReference type="PANTHER" id="PTHR30085:SF6">
    <property type="entry name" value="ABC TRANSPORTER GLUTAMINE-BINDING PROTEIN GLNH"/>
    <property type="match status" value="1"/>
</dbReference>
<comment type="caution">
    <text evidence="5">The sequence shown here is derived from an EMBL/GenBank/DDBJ whole genome shotgun (WGS) entry which is preliminary data.</text>
</comment>
<dbReference type="GO" id="GO:0030288">
    <property type="term" value="C:outer membrane-bounded periplasmic space"/>
    <property type="evidence" value="ECO:0007669"/>
    <property type="project" value="TreeGrafter"/>
</dbReference>
<feature type="domain" description="Solute-binding protein family 3/N-terminal" evidence="4">
    <location>
        <begin position="14"/>
        <end position="245"/>
    </location>
</feature>
<evidence type="ECO:0000259" key="4">
    <source>
        <dbReference type="SMART" id="SM00062"/>
    </source>
</evidence>
<comment type="similarity">
    <text evidence="1">Belongs to the bacterial solute-binding protein 3 family.</text>
</comment>
<dbReference type="SMART" id="SM00062">
    <property type="entry name" value="PBPb"/>
    <property type="match status" value="1"/>
</dbReference>
<dbReference type="Pfam" id="PF00497">
    <property type="entry name" value="SBP_bac_3"/>
    <property type="match status" value="1"/>
</dbReference>
<dbReference type="Proteomes" id="UP000078410">
    <property type="component" value="Unassembled WGS sequence"/>
</dbReference>
<dbReference type="InterPro" id="IPR001638">
    <property type="entry name" value="Solute-binding_3/MltF_N"/>
</dbReference>
<protein>
    <submittedName>
        <fullName evidence="5">Periplasmic binding component of a glutamate/aspartate transporter</fullName>
    </submittedName>
</protein>
<dbReference type="Gene3D" id="3.40.190.10">
    <property type="entry name" value="Periplasmic binding protein-like II"/>
    <property type="match status" value="2"/>
</dbReference>
<keyword evidence="2" id="KW-0813">Transport</keyword>
<evidence type="ECO:0000313" key="5">
    <source>
        <dbReference type="EMBL" id="OAT32092.1"/>
    </source>
</evidence>
<accession>A0A1B7IQR7</accession>
<name>A0A1B7IQR7_9ENTR</name>
<dbReference type="InterPro" id="IPR051455">
    <property type="entry name" value="Bact_solute-bind_prot3"/>
</dbReference>
<evidence type="ECO:0000256" key="1">
    <source>
        <dbReference type="ARBA" id="ARBA00010333"/>
    </source>
</evidence>
<dbReference type="AlphaFoldDB" id="A0A1B7IQR7"/>
<dbReference type="SUPFAM" id="SSF53850">
    <property type="entry name" value="Periplasmic binding protein-like II"/>
    <property type="match status" value="1"/>
</dbReference>
<evidence type="ECO:0000313" key="6">
    <source>
        <dbReference type="Proteomes" id="UP000078410"/>
    </source>
</evidence>